<dbReference type="Proteomes" id="UP000316425">
    <property type="component" value="Unassembled WGS sequence"/>
</dbReference>
<dbReference type="OrthoDB" id="2691639at2"/>
<dbReference type="Gene3D" id="4.10.810.10">
    <property type="entry name" value="Virus Scaffolding Protein, Chain A"/>
    <property type="match status" value="1"/>
</dbReference>
<feature type="domain" description="IDEAL" evidence="1">
    <location>
        <begin position="39"/>
        <end position="75"/>
    </location>
</feature>
<dbReference type="InterPro" id="IPR014957">
    <property type="entry name" value="IDEAL_dom"/>
</dbReference>
<evidence type="ECO:0000313" key="2">
    <source>
        <dbReference type="EMBL" id="TSJ66055.1"/>
    </source>
</evidence>
<sequence length="82" mass="9879">MKKQFSSYKLSRLHFSNGHLPIMARKEMNYEIKLAARLILDEAIYQWNKENLETKIDAAIDNQNEKEFHRLSKQYAHYVIHE</sequence>
<keyword evidence="3" id="KW-1185">Reference proteome</keyword>
<comment type="caution">
    <text evidence="2">The sequence shown here is derived from an EMBL/GenBank/DDBJ whole genome shotgun (WGS) entry which is preliminary data.</text>
</comment>
<name>A0A556PNU1_9BACI</name>
<gene>
    <name evidence="2" type="ORF">FPQ13_05425</name>
</gene>
<dbReference type="Pfam" id="PF08858">
    <property type="entry name" value="IDEAL"/>
    <property type="match status" value="1"/>
</dbReference>
<evidence type="ECO:0000313" key="3">
    <source>
        <dbReference type="Proteomes" id="UP000316425"/>
    </source>
</evidence>
<protein>
    <submittedName>
        <fullName evidence="2">IDEAL domain-containing protein</fullName>
    </submittedName>
</protein>
<accession>A0A556PNU1</accession>
<evidence type="ECO:0000259" key="1">
    <source>
        <dbReference type="SMART" id="SM00914"/>
    </source>
</evidence>
<reference evidence="2 3" key="1">
    <citation type="submission" date="2019-07" db="EMBL/GenBank/DDBJ databases">
        <title>Allobacillus sp. nov. SKP isolated from shrimp paste of Euphausiacea.</title>
        <authorList>
            <person name="Kanchanasin P."/>
            <person name="Tanasupawat S."/>
            <person name="Shi W."/>
            <person name="Wu L."/>
            <person name="Ma J."/>
        </authorList>
    </citation>
    <scope>NUCLEOTIDE SEQUENCE [LARGE SCALE GENOMIC DNA]</scope>
    <source>
        <strain evidence="2 3">SKP4-8</strain>
    </source>
</reference>
<dbReference type="EMBL" id="VMHE01000006">
    <property type="protein sequence ID" value="TSJ66055.1"/>
    <property type="molecule type" value="Genomic_DNA"/>
</dbReference>
<dbReference type="AlphaFoldDB" id="A0A556PNU1"/>
<proteinExistence type="predicted"/>
<dbReference type="InterPro" id="IPR027393">
    <property type="entry name" value="Virus_scaffolding_prot_C"/>
</dbReference>
<organism evidence="2 3">
    <name type="scientific">Allobacillus salarius</name>
    <dbReference type="NCBI Taxonomy" id="1955272"/>
    <lineage>
        <taxon>Bacteria</taxon>
        <taxon>Bacillati</taxon>
        <taxon>Bacillota</taxon>
        <taxon>Bacilli</taxon>
        <taxon>Bacillales</taxon>
        <taxon>Bacillaceae</taxon>
        <taxon>Allobacillus</taxon>
    </lineage>
</organism>
<dbReference type="SMART" id="SM00914">
    <property type="entry name" value="IDEAL"/>
    <property type="match status" value="1"/>
</dbReference>